<evidence type="ECO:0000259" key="1">
    <source>
        <dbReference type="Pfam" id="PF13456"/>
    </source>
</evidence>
<feature type="non-terminal residue" evidence="2">
    <location>
        <position position="1"/>
    </location>
</feature>
<organism evidence="2 3">
    <name type="scientific">Eragrostis curvula</name>
    <name type="common">weeping love grass</name>
    <dbReference type="NCBI Taxonomy" id="38414"/>
    <lineage>
        <taxon>Eukaryota</taxon>
        <taxon>Viridiplantae</taxon>
        <taxon>Streptophyta</taxon>
        <taxon>Embryophyta</taxon>
        <taxon>Tracheophyta</taxon>
        <taxon>Spermatophyta</taxon>
        <taxon>Magnoliopsida</taxon>
        <taxon>Liliopsida</taxon>
        <taxon>Poales</taxon>
        <taxon>Poaceae</taxon>
        <taxon>PACMAD clade</taxon>
        <taxon>Chloridoideae</taxon>
        <taxon>Eragrostideae</taxon>
        <taxon>Eragrostidinae</taxon>
        <taxon>Eragrostis</taxon>
    </lineage>
</organism>
<evidence type="ECO:0000313" key="2">
    <source>
        <dbReference type="EMBL" id="TVU01082.1"/>
    </source>
</evidence>
<dbReference type="CDD" id="cd06222">
    <property type="entry name" value="RNase_H_like"/>
    <property type="match status" value="1"/>
</dbReference>
<protein>
    <recommendedName>
        <fullName evidence="1">RNase H type-1 domain-containing protein</fullName>
    </recommendedName>
</protein>
<dbReference type="InterPro" id="IPR002156">
    <property type="entry name" value="RNaseH_domain"/>
</dbReference>
<reference evidence="2 3" key="1">
    <citation type="journal article" date="2019" name="Sci. Rep.">
        <title>A high-quality genome of Eragrostis curvula grass provides insights into Poaceae evolution and supports new strategies to enhance forage quality.</title>
        <authorList>
            <person name="Carballo J."/>
            <person name="Santos B.A.C.M."/>
            <person name="Zappacosta D."/>
            <person name="Garbus I."/>
            <person name="Selva J.P."/>
            <person name="Gallo C.A."/>
            <person name="Diaz A."/>
            <person name="Albertini E."/>
            <person name="Caccamo M."/>
            <person name="Echenique V."/>
        </authorList>
    </citation>
    <scope>NUCLEOTIDE SEQUENCE [LARGE SCALE GENOMIC DNA]</scope>
    <source>
        <strain evidence="3">cv. Victoria</strain>
        <tissue evidence="2">Leaf</tissue>
    </source>
</reference>
<dbReference type="Gramene" id="TVU01082">
    <property type="protein sequence ID" value="TVU01082"/>
    <property type="gene ID" value="EJB05_53472"/>
</dbReference>
<dbReference type="AlphaFoldDB" id="A0A5J9SPW9"/>
<dbReference type="EMBL" id="RWGY01000491">
    <property type="protein sequence ID" value="TVU01082.1"/>
    <property type="molecule type" value="Genomic_DNA"/>
</dbReference>
<dbReference type="PANTHER" id="PTHR47074:SF11">
    <property type="entry name" value="REVERSE TRANSCRIPTASE-LIKE PROTEIN"/>
    <property type="match status" value="1"/>
</dbReference>
<sequence length="128" mass="14176">MLLVKERHEEVVLLWRWWSARNKMNAGERRMGCSEVCSSVMYQLTDFEKLGNQAKGDGMAARPKWLPPAEGVYKLNVDASFHATSRDGGWGYVARNDQGEVLDIGAGKITNVSSVLHAEALAALRGLE</sequence>
<dbReference type="PANTHER" id="PTHR47074">
    <property type="entry name" value="BNAC02G40300D PROTEIN"/>
    <property type="match status" value="1"/>
</dbReference>
<evidence type="ECO:0000313" key="3">
    <source>
        <dbReference type="Proteomes" id="UP000324897"/>
    </source>
</evidence>
<name>A0A5J9SPW9_9POAL</name>
<dbReference type="InterPro" id="IPR044730">
    <property type="entry name" value="RNase_H-like_dom_plant"/>
</dbReference>
<keyword evidence="3" id="KW-1185">Reference proteome</keyword>
<dbReference type="InterPro" id="IPR012337">
    <property type="entry name" value="RNaseH-like_sf"/>
</dbReference>
<dbReference type="Pfam" id="PF13456">
    <property type="entry name" value="RVT_3"/>
    <property type="match status" value="1"/>
</dbReference>
<feature type="domain" description="RNase H type-1" evidence="1">
    <location>
        <begin position="76"/>
        <end position="128"/>
    </location>
</feature>
<dbReference type="GO" id="GO:0003676">
    <property type="term" value="F:nucleic acid binding"/>
    <property type="evidence" value="ECO:0007669"/>
    <property type="project" value="InterPro"/>
</dbReference>
<gene>
    <name evidence="2" type="ORF">EJB05_53472</name>
</gene>
<dbReference type="Proteomes" id="UP000324897">
    <property type="component" value="Unassembled WGS sequence"/>
</dbReference>
<accession>A0A5J9SPW9</accession>
<comment type="caution">
    <text evidence="2">The sequence shown here is derived from an EMBL/GenBank/DDBJ whole genome shotgun (WGS) entry which is preliminary data.</text>
</comment>
<dbReference type="GO" id="GO:0004523">
    <property type="term" value="F:RNA-DNA hybrid ribonuclease activity"/>
    <property type="evidence" value="ECO:0007669"/>
    <property type="project" value="InterPro"/>
</dbReference>
<dbReference type="InterPro" id="IPR052929">
    <property type="entry name" value="RNase_H-like_EbsB-rel"/>
</dbReference>
<proteinExistence type="predicted"/>
<dbReference type="OrthoDB" id="1906820at2759"/>
<dbReference type="SUPFAM" id="SSF53098">
    <property type="entry name" value="Ribonuclease H-like"/>
    <property type="match status" value="1"/>
</dbReference>